<dbReference type="InterPro" id="IPR030474">
    <property type="entry name" value="IL-6/GCSF/MGF"/>
</dbReference>
<accession>A0A4W6CN37</accession>
<evidence type="ECO:0000313" key="8">
    <source>
        <dbReference type="Proteomes" id="UP000314980"/>
    </source>
</evidence>
<dbReference type="Proteomes" id="UP000694890">
    <property type="component" value="Linkage group LG3"/>
</dbReference>
<evidence type="ECO:0000256" key="1">
    <source>
        <dbReference type="ARBA" id="ARBA00007432"/>
    </source>
</evidence>
<evidence type="ECO:0000256" key="4">
    <source>
        <dbReference type="ARBA" id="ARBA00023441"/>
    </source>
</evidence>
<evidence type="ECO:0000256" key="5">
    <source>
        <dbReference type="SAM" id="MobiDB-lite"/>
    </source>
</evidence>
<dbReference type="Proteomes" id="UP000314980">
    <property type="component" value="Unassembled WGS sequence"/>
</dbReference>
<feature type="region of interest" description="Disordered" evidence="5">
    <location>
        <begin position="30"/>
        <end position="52"/>
    </location>
</feature>
<dbReference type="STRING" id="8187.ENSLCAP00010013738"/>
<dbReference type="AlphaFoldDB" id="A0A4W6CN37"/>
<sequence>MPSKLYGPLLFALMLAAQLLCASAAPVEIEPTDSPAGDTSGGGEEGSSDLLSESQPWNSMLKVLGNHEKEFVEEFKGQAEYHMLDNYKISSLPADCRDKSILSKEACLRRLVEGLQTYLVLLKHVEKEYPSSLHVSQMKISIGQLIGEIKAKMRNPGQVTVLTSSQEEQLLKDIDSPNSFHRKMTAHSILLQLRNFLRDSLPVVRKRERARVVWPAGLMQPSIPISR</sequence>
<dbReference type="GeneTree" id="ENSGT00390000000878"/>
<comment type="similarity">
    <text evidence="1">Belongs to the IL-6 superfamily.</text>
</comment>
<feature type="chain" id="PRO_5044612753" description="Interleukin-6" evidence="6">
    <location>
        <begin position="25"/>
        <end position="227"/>
    </location>
</feature>
<gene>
    <name evidence="7 9" type="primary">LOC108897837</name>
</gene>
<dbReference type="OrthoDB" id="8943569at2759"/>
<dbReference type="InterPro" id="IPR003574">
    <property type="entry name" value="IL-6-like"/>
</dbReference>
<evidence type="ECO:0000256" key="3">
    <source>
        <dbReference type="ARBA" id="ARBA00022486"/>
    </source>
</evidence>
<reference evidence="8" key="1">
    <citation type="submission" date="2015-09" db="EMBL/GenBank/DDBJ databases">
        <authorList>
            <person name="Sai Rama Sridatta P."/>
        </authorList>
    </citation>
    <scope>NUCLEOTIDE SEQUENCE [LARGE SCALE GENOMIC DNA]</scope>
</reference>
<dbReference type="Ensembl" id="ENSLCAT00010014036.1">
    <property type="protein sequence ID" value="ENSLCAP00010013738.1"/>
    <property type="gene ID" value="ENSLCAG00010006533.1"/>
</dbReference>
<reference evidence="9" key="2">
    <citation type="submission" date="2025-04" db="UniProtKB">
        <authorList>
            <consortium name="RefSeq"/>
        </authorList>
    </citation>
    <scope>IDENTIFICATION</scope>
    <source>
        <tissue evidence="9">Brain</tissue>
    </source>
</reference>
<dbReference type="GO" id="GO:0005125">
    <property type="term" value="F:cytokine activity"/>
    <property type="evidence" value="ECO:0007669"/>
    <property type="project" value="InterPro"/>
</dbReference>
<proteinExistence type="inferred from homology"/>
<dbReference type="GO" id="GO:0006953">
    <property type="term" value="P:acute-phase response"/>
    <property type="evidence" value="ECO:0007669"/>
    <property type="project" value="UniProtKB-KW"/>
</dbReference>
<name>A0A4W6CN37_LATCA</name>
<dbReference type="GO" id="GO:0005138">
    <property type="term" value="F:interleukin-6 receptor binding"/>
    <property type="evidence" value="ECO:0007669"/>
    <property type="project" value="InterPro"/>
</dbReference>
<evidence type="ECO:0000256" key="6">
    <source>
        <dbReference type="SAM" id="SignalP"/>
    </source>
</evidence>
<organism evidence="7 8">
    <name type="scientific">Lates calcarifer</name>
    <name type="common">Barramundi</name>
    <name type="synonym">Holocentrus calcarifer</name>
    <dbReference type="NCBI Taxonomy" id="8187"/>
    <lineage>
        <taxon>Eukaryota</taxon>
        <taxon>Metazoa</taxon>
        <taxon>Chordata</taxon>
        <taxon>Craniata</taxon>
        <taxon>Vertebrata</taxon>
        <taxon>Euteleostomi</taxon>
        <taxon>Actinopterygii</taxon>
        <taxon>Neopterygii</taxon>
        <taxon>Teleostei</taxon>
        <taxon>Neoteleostei</taxon>
        <taxon>Acanthomorphata</taxon>
        <taxon>Carangaria</taxon>
        <taxon>Carangaria incertae sedis</taxon>
        <taxon>Centropomidae</taxon>
        <taxon>Lates</taxon>
    </lineage>
</organism>
<reference evidence="7" key="3">
    <citation type="submission" date="2025-05" db="UniProtKB">
        <authorList>
            <consortium name="Ensembl"/>
        </authorList>
    </citation>
    <scope>IDENTIFICATION</scope>
</reference>
<dbReference type="Pfam" id="PF00489">
    <property type="entry name" value="IL6"/>
    <property type="match status" value="1"/>
</dbReference>
<dbReference type="GO" id="GO:0006955">
    <property type="term" value="P:immune response"/>
    <property type="evidence" value="ECO:0007669"/>
    <property type="project" value="InterPro"/>
</dbReference>
<dbReference type="GeneID" id="108897837"/>
<dbReference type="RefSeq" id="XP_018553153.1">
    <property type="nucleotide sequence ID" value="XM_018697637.2"/>
</dbReference>
<keyword evidence="6" id="KW-0732">Signal</keyword>
<dbReference type="GO" id="GO:0005615">
    <property type="term" value="C:extracellular space"/>
    <property type="evidence" value="ECO:0007669"/>
    <property type="project" value="InterPro"/>
</dbReference>
<dbReference type="PANTHER" id="PTHR48494:SF1">
    <property type="entry name" value="INTERLEUKIN-6"/>
    <property type="match status" value="1"/>
</dbReference>
<protein>
    <recommendedName>
        <fullName evidence="2">Interleukin-6</fullName>
    </recommendedName>
</protein>
<dbReference type="InterPro" id="IPR009079">
    <property type="entry name" value="4_helix_cytokine-like_core"/>
</dbReference>
<evidence type="ECO:0000313" key="9">
    <source>
        <dbReference type="RefSeq" id="XP_018553153.1"/>
    </source>
</evidence>
<dbReference type="PANTHER" id="PTHR48494">
    <property type="entry name" value="INTERLEUKIN-6"/>
    <property type="match status" value="1"/>
</dbReference>
<keyword evidence="8" id="KW-1185">Reference proteome</keyword>
<dbReference type="KEGG" id="lcf:108897837"/>
<dbReference type="SUPFAM" id="SSF47266">
    <property type="entry name" value="4-helical cytokines"/>
    <property type="match status" value="1"/>
</dbReference>
<dbReference type="SMART" id="SM00126">
    <property type="entry name" value="IL6"/>
    <property type="match status" value="1"/>
</dbReference>
<evidence type="ECO:0000256" key="2">
    <source>
        <dbReference type="ARBA" id="ARBA00019464"/>
    </source>
</evidence>
<dbReference type="Gene3D" id="1.20.1250.10">
    <property type="match status" value="1"/>
</dbReference>
<keyword evidence="3" id="KW-0011">Acute phase</keyword>
<dbReference type="InParanoid" id="A0A4W6CN37"/>
<dbReference type="GO" id="GO:0030154">
    <property type="term" value="P:cell differentiation"/>
    <property type="evidence" value="ECO:0007669"/>
    <property type="project" value="InterPro"/>
</dbReference>
<evidence type="ECO:0000313" key="7">
    <source>
        <dbReference type="Ensembl" id="ENSLCAP00010013738.1"/>
    </source>
</evidence>
<comment type="function">
    <text evidence="4">Cytokine with a wide variety of biological functions in immunity, tissue regeneration, and metabolism. Binds to IL6R, then the complex associates to the signaling subunit IL6ST/gp130 to trigger the intracellular IL6-signaling pathway. The interaction with the membrane-bound IL6R and IL6ST stimulates 'classic signaling', whereas the binding of IL6 and soluble IL6R to IL6ST stimulates 'trans-signaling'. Alternatively, 'cluster signaling' occurs when membrane-bound IL6:IL6R complexes on transmitter cells activate IL6ST receptors on neighboring receiver cells.</text>
</comment>
<feature type="signal peptide" evidence="6">
    <location>
        <begin position="1"/>
        <end position="24"/>
    </location>
</feature>